<feature type="compositionally biased region" description="Pro residues" evidence="1">
    <location>
        <begin position="237"/>
        <end position="248"/>
    </location>
</feature>
<dbReference type="PaxDb" id="121845-A0A3Q0ISC7"/>
<feature type="compositionally biased region" description="Low complexity" evidence="1">
    <location>
        <begin position="485"/>
        <end position="495"/>
    </location>
</feature>
<accession>A0A3Q0ISC7</accession>
<dbReference type="InterPro" id="IPR003124">
    <property type="entry name" value="WH2_dom"/>
</dbReference>
<feature type="compositionally biased region" description="Low complexity" evidence="1">
    <location>
        <begin position="47"/>
        <end position="67"/>
    </location>
</feature>
<gene>
    <name evidence="4" type="primary">LOC103506391</name>
</gene>
<dbReference type="KEGG" id="dci:103506391"/>
<name>A0A3Q0ISC7_DIACI</name>
<evidence type="ECO:0000256" key="1">
    <source>
        <dbReference type="SAM" id="MobiDB-lite"/>
    </source>
</evidence>
<feature type="non-terminal residue" evidence="4">
    <location>
        <position position="1"/>
    </location>
</feature>
<dbReference type="AlphaFoldDB" id="A0A3Q0ISC7"/>
<feature type="compositionally biased region" description="Pro residues" evidence="1">
    <location>
        <begin position="635"/>
        <end position="655"/>
    </location>
</feature>
<dbReference type="STRING" id="121845.A0A3Q0ISC7"/>
<dbReference type="Proteomes" id="UP000079169">
    <property type="component" value="Unplaced"/>
</dbReference>
<feature type="compositionally biased region" description="Gly residues" evidence="1">
    <location>
        <begin position="10"/>
        <end position="19"/>
    </location>
</feature>
<dbReference type="RefSeq" id="XP_026677250.1">
    <property type="nucleotide sequence ID" value="XM_026821449.1"/>
</dbReference>
<feature type="region of interest" description="Disordered" evidence="1">
    <location>
        <begin position="475"/>
        <end position="545"/>
    </location>
</feature>
<feature type="compositionally biased region" description="Polar residues" evidence="1">
    <location>
        <begin position="496"/>
        <end position="507"/>
    </location>
</feature>
<dbReference type="SMART" id="SM00246">
    <property type="entry name" value="WH2"/>
    <property type="match status" value="1"/>
</dbReference>
<feature type="compositionally biased region" description="Basic and acidic residues" evidence="1">
    <location>
        <begin position="745"/>
        <end position="755"/>
    </location>
</feature>
<dbReference type="PROSITE" id="PS51082">
    <property type="entry name" value="WH2"/>
    <property type="match status" value="1"/>
</dbReference>
<feature type="region of interest" description="Disordered" evidence="1">
    <location>
        <begin position="1"/>
        <end position="282"/>
    </location>
</feature>
<sequence>SPGPPPFSLAGGGASGGDQGRNLLLQSIRQGKSLKKTVTNDRSSPLVNGKSSSNINNNNNVSPPGIKKNGGGDFSPKVPNGLGGLFAGGMPKLKPTGLNIGQNKSSNSNENSEPNTQRSGNISSLHNKREQTPIKSSGPAPPIPQQNNSASHQRNNIPSSASDSVLTSPPTSHSRGGSTSSLNSELVNRISNGLNKGPPPGGYGKPNVAPKPPAVGTGPRLSVKTGVSRAQSMRVPRSPPVAPPPPSIAPMSQCPNSTMSHNDLHRLPSDLSGGKPFPSFHQSQDSLIKTSATLPHALRSRPSARPPPPPSKVAMNPPLCAPPPPPNNPPPLPELVLEYSINQTPCLLLIESRISYLEILLLVDLDMVKSGPSISSIPLCTDTSSKSFPRAADRACIAARYSGVDREPRVGIKKNGGGDFSPKVPNGLGGLFAGGMPKLKPTGLNIGIKKNGGGDFSPKVPNGLGGLFAGGMPKLKPTGLNIGQNKSSNSNENSEPNTQRSGNISSLHNKREQTPIKSSGPAPPIPQQNNSASHQRNNIPSVSSALNPLVPQTAYSPLLPRLTLGGGSTSSLNSELVNRISNGLNKGPPTRGLREAQCGPQTPCSRHTDPGCRSDVPKCPNSTMKCVRLPQTAPNNPPPPPPHSRTTPPTPPPPSAQNRLAPFVPSGTPPPPPPRHSSMGNGGGVPPPPTTSSSDLESRFQDRFHSVHEFPPPPTFQRVLKIYNSRIHAKQQAPQPPISSNKHWQRSEHHTHAHC</sequence>
<protein>
    <submittedName>
        <fullName evidence="4">WAS/WASL-interacting protein family member 1-like</fullName>
    </submittedName>
</protein>
<dbReference type="Pfam" id="PF02205">
    <property type="entry name" value="WH2"/>
    <property type="match status" value="1"/>
</dbReference>
<reference evidence="4" key="1">
    <citation type="submission" date="2025-08" db="UniProtKB">
        <authorList>
            <consortium name="RefSeq"/>
        </authorList>
    </citation>
    <scope>IDENTIFICATION</scope>
</reference>
<feature type="domain" description="WH2" evidence="2">
    <location>
        <begin position="20"/>
        <end position="37"/>
    </location>
</feature>
<proteinExistence type="predicted"/>
<feature type="compositionally biased region" description="Basic and acidic residues" evidence="1">
    <location>
        <begin position="696"/>
        <end position="708"/>
    </location>
</feature>
<evidence type="ECO:0000313" key="4">
    <source>
        <dbReference type="RefSeq" id="XP_026677250.1"/>
    </source>
</evidence>
<keyword evidence="3" id="KW-1185">Reference proteome</keyword>
<dbReference type="GeneID" id="103506391"/>
<feature type="compositionally biased region" description="Polar residues" evidence="1">
    <location>
        <begin position="145"/>
        <end position="194"/>
    </location>
</feature>
<evidence type="ECO:0000313" key="3">
    <source>
        <dbReference type="Proteomes" id="UP000079169"/>
    </source>
</evidence>
<feature type="compositionally biased region" description="Polar residues" evidence="1">
    <location>
        <begin position="527"/>
        <end position="545"/>
    </location>
</feature>
<feature type="compositionally biased region" description="Polar residues" evidence="1">
    <location>
        <begin position="114"/>
        <end position="125"/>
    </location>
</feature>
<feature type="region of interest" description="Disordered" evidence="1">
    <location>
        <begin position="579"/>
        <end position="755"/>
    </location>
</feature>
<dbReference type="GO" id="GO:0003779">
    <property type="term" value="F:actin binding"/>
    <property type="evidence" value="ECO:0007669"/>
    <property type="project" value="InterPro"/>
</dbReference>
<feature type="compositionally biased region" description="Polar residues" evidence="1">
    <location>
        <begin position="24"/>
        <end position="46"/>
    </location>
</feature>
<organism evidence="3 4">
    <name type="scientific">Diaphorina citri</name>
    <name type="common">Asian citrus psyllid</name>
    <dbReference type="NCBI Taxonomy" id="121845"/>
    <lineage>
        <taxon>Eukaryota</taxon>
        <taxon>Metazoa</taxon>
        <taxon>Ecdysozoa</taxon>
        <taxon>Arthropoda</taxon>
        <taxon>Hexapoda</taxon>
        <taxon>Insecta</taxon>
        <taxon>Pterygota</taxon>
        <taxon>Neoptera</taxon>
        <taxon>Paraneoptera</taxon>
        <taxon>Hemiptera</taxon>
        <taxon>Sternorrhyncha</taxon>
        <taxon>Psylloidea</taxon>
        <taxon>Psyllidae</taxon>
        <taxon>Diaphorininae</taxon>
        <taxon>Diaphorina</taxon>
    </lineage>
</organism>
<evidence type="ECO:0000259" key="2">
    <source>
        <dbReference type="PROSITE" id="PS51082"/>
    </source>
</evidence>
<feature type="region of interest" description="Disordered" evidence="1">
    <location>
        <begin position="297"/>
        <end position="327"/>
    </location>
</feature>
<feature type="compositionally biased region" description="Low complexity" evidence="1">
    <location>
        <begin position="103"/>
        <end position="113"/>
    </location>
</feature>
<feature type="compositionally biased region" description="Basic and acidic residues" evidence="1">
    <location>
        <begin position="606"/>
        <end position="616"/>
    </location>
</feature>